<dbReference type="Gene3D" id="3.40.630.30">
    <property type="match status" value="1"/>
</dbReference>
<name>A0A2A9DW27_9MICO</name>
<dbReference type="InterPro" id="IPR051822">
    <property type="entry name" value="Glycosyl_Hydrolase_84"/>
</dbReference>
<organism evidence="2 3">
    <name type="scientific">Paramicrobacterium agarici</name>
    <dbReference type="NCBI Taxonomy" id="630514"/>
    <lineage>
        <taxon>Bacteria</taxon>
        <taxon>Bacillati</taxon>
        <taxon>Actinomycetota</taxon>
        <taxon>Actinomycetes</taxon>
        <taxon>Micrococcales</taxon>
        <taxon>Microbacteriaceae</taxon>
        <taxon>Paramicrobacterium</taxon>
    </lineage>
</organism>
<protein>
    <submittedName>
        <fullName evidence="2">Acetyltransferase (GNAT) family protein</fullName>
    </submittedName>
</protein>
<keyword evidence="3" id="KW-1185">Reference proteome</keyword>
<evidence type="ECO:0000259" key="1">
    <source>
        <dbReference type="PROSITE" id="PS51186"/>
    </source>
</evidence>
<evidence type="ECO:0000313" key="2">
    <source>
        <dbReference type="EMBL" id="PFG30551.1"/>
    </source>
</evidence>
<sequence length="197" mass="21731">MSSIRPYRPADLDDVYDICLRTGDSGADATGKFSRDTLLADIYAAPYVRHDPSLAWVVDDGRRAIGYIIATDDTRAFTRWFREQWWPALADQYAPAPNEKPGERELIASAARPERMLNDDVDAYPAHLHIDLLPETQGQGVGRQLVETLVAELRRRGVAGLQLTAGAANAGAIAFYERVGFDVLHRDEGGVTFGMAL</sequence>
<dbReference type="Pfam" id="PF00583">
    <property type="entry name" value="Acetyltransf_1"/>
    <property type="match status" value="1"/>
</dbReference>
<reference evidence="2 3" key="1">
    <citation type="submission" date="2017-10" db="EMBL/GenBank/DDBJ databases">
        <title>Sequencing the genomes of 1000 actinobacteria strains.</title>
        <authorList>
            <person name="Klenk H.-P."/>
        </authorList>
    </citation>
    <scope>NUCLEOTIDE SEQUENCE [LARGE SCALE GENOMIC DNA]</scope>
    <source>
        <strain evidence="2 3">DSM 21798</strain>
    </source>
</reference>
<feature type="domain" description="N-acetyltransferase" evidence="1">
    <location>
        <begin position="2"/>
        <end position="197"/>
    </location>
</feature>
<dbReference type="EMBL" id="PDJE01000001">
    <property type="protein sequence ID" value="PFG30551.1"/>
    <property type="molecule type" value="Genomic_DNA"/>
</dbReference>
<dbReference type="InterPro" id="IPR016181">
    <property type="entry name" value="Acyl_CoA_acyltransferase"/>
</dbReference>
<dbReference type="CDD" id="cd04301">
    <property type="entry name" value="NAT_SF"/>
    <property type="match status" value="1"/>
</dbReference>
<dbReference type="RefSeq" id="WP_098406992.1">
    <property type="nucleotide sequence ID" value="NZ_PDJE01000001.1"/>
</dbReference>
<dbReference type="Proteomes" id="UP000221369">
    <property type="component" value="Unassembled WGS sequence"/>
</dbReference>
<dbReference type="GO" id="GO:0016747">
    <property type="term" value="F:acyltransferase activity, transferring groups other than amino-acyl groups"/>
    <property type="evidence" value="ECO:0007669"/>
    <property type="project" value="InterPro"/>
</dbReference>
<dbReference type="PANTHER" id="PTHR13170">
    <property type="entry name" value="O-GLCNACASE"/>
    <property type="match status" value="1"/>
</dbReference>
<proteinExistence type="predicted"/>
<dbReference type="PANTHER" id="PTHR13170:SF16">
    <property type="entry name" value="PROTEIN O-GLCNACASE"/>
    <property type="match status" value="1"/>
</dbReference>
<evidence type="ECO:0000313" key="3">
    <source>
        <dbReference type="Proteomes" id="UP000221369"/>
    </source>
</evidence>
<dbReference type="PROSITE" id="PS51186">
    <property type="entry name" value="GNAT"/>
    <property type="match status" value="1"/>
</dbReference>
<dbReference type="AlphaFoldDB" id="A0A2A9DW27"/>
<dbReference type="SUPFAM" id="SSF55729">
    <property type="entry name" value="Acyl-CoA N-acyltransferases (Nat)"/>
    <property type="match status" value="1"/>
</dbReference>
<accession>A0A2A9DW27</accession>
<dbReference type="InterPro" id="IPR000182">
    <property type="entry name" value="GNAT_dom"/>
</dbReference>
<gene>
    <name evidence="2" type="ORF">ATJ78_1484</name>
</gene>
<keyword evidence="2" id="KW-0808">Transferase</keyword>
<comment type="caution">
    <text evidence="2">The sequence shown here is derived from an EMBL/GenBank/DDBJ whole genome shotgun (WGS) entry which is preliminary data.</text>
</comment>